<dbReference type="Proteomes" id="UP000798662">
    <property type="component" value="Chromosome 2"/>
</dbReference>
<gene>
    <name evidence="1" type="ORF">I4F81_006050</name>
</gene>
<evidence type="ECO:0000313" key="1">
    <source>
        <dbReference type="EMBL" id="KAK1863495.1"/>
    </source>
</evidence>
<accession>A0ACC3C0G8</accession>
<evidence type="ECO:0000313" key="2">
    <source>
        <dbReference type="Proteomes" id="UP000798662"/>
    </source>
</evidence>
<sequence>MDLCGPLPVTSMGGANYVLGILDDTSGYAAAIPVRLKSQAGAAAAVTVKRWEAAVGRLAKMYRTDRGGEFVNRVEAEYDWAAVNDNDSDEGGAPSGNLAPNSAAGVADVTDQALPADEDAASDADPADGALVTADVDGTSSEAAELEMSTLLDAARRASGLPTPPNLLEMGTAVPDDSPGAVGETIVSVDASLTHARYPGRARTAPQQRH</sequence>
<reference evidence="1" key="1">
    <citation type="submission" date="2019-11" db="EMBL/GenBank/DDBJ databases">
        <title>Nori genome reveals adaptations in red seaweeds to the harsh intertidal environment.</title>
        <authorList>
            <person name="Wang D."/>
            <person name="Mao Y."/>
        </authorList>
    </citation>
    <scope>NUCLEOTIDE SEQUENCE</scope>
    <source>
        <tissue evidence="1">Gametophyte</tissue>
    </source>
</reference>
<protein>
    <submittedName>
        <fullName evidence="1">Uncharacterized protein</fullName>
    </submittedName>
</protein>
<organism evidence="1 2">
    <name type="scientific">Pyropia yezoensis</name>
    <name type="common">Susabi-nori</name>
    <name type="synonym">Porphyra yezoensis</name>
    <dbReference type="NCBI Taxonomy" id="2788"/>
    <lineage>
        <taxon>Eukaryota</taxon>
        <taxon>Rhodophyta</taxon>
        <taxon>Bangiophyceae</taxon>
        <taxon>Bangiales</taxon>
        <taxon>Bangiaceae</taxon>
        <taxon>Pyropia</taxon>
    </lineage>
</organism>
<name>A0ACC3C0G8_PYRYE</name>
<keyword evidence="2" id="KW-1185">Reference proteome</keyword>
<dbReference type="EMBL" id="CM020619">
    <property type="protein sequence ID" value="KAK1863495.1"/>
    <property type="molecule type" value="Genomic_DNA"/>
</dbReference>
<comment type="caution">
    <text evidence="1">The sequence shown here is derived from an EMBL/GenBank/DDBJ whole genome shotgun (WGS) entry which is preliminary data.</text>
</comment>
<proteinExistence type="predicted"/>